<feature type="compositionally biased region" description="Basic and acidic residues" evidence="1">
    <location>
        <begin position="33"/>
        <end position="44"/>
    </location>
</feature>
<evidence type="ECO:0000313" key="3">
    <source>
        <dbReference type="Proteomes" id="UP000625079"/>
    </source>
</evidence>
<evidence type="ECO:0000256" key="1">
    <source>
        <dbReference type="SAM" id="MobiDB-lite"/>
    </source>
</evidence>
<organism evidence="2 3">
    <name type="scientific">Bradyrhizobium guangdongense</name>
    <dbReference type="NCBI Taxonomy" id="1325090"/>
    <lineage>
        <taxon>Bacteria</taxon>
        <taxon>Pseudomonadati</taxon>
        <taxon>Pseudomonadota</taxon>
        <taxon>Alphaproteobacteria</taxon>
        <taxon>Hyphomicrobiales</taxon>
        <taxon>Nitrobacteraceae</taxon>
        <taxon>Bradyrhizobium</taxon>
    </lineage>
</organism>
<reference evidence="2" key="1">
    <citation type="journal article" date="2014" name="Int. J. Syst. Evol. Microbiol.">
        <title>Complete genome sequence of Corynebacterium casei LMG S-19264T (=DSM 44701T), isolated from a smear-ripened cheese.</title>
        <authorList>
            <consortium name="US DOE Joint Genome Institute (JGI-PGF)"/>
            <person name="Walter F."/>
            <person name="Albersmeier A."/>
            <person name="Kalinowski J."/>
            <person name="Ruckert C."/>
        </authorList>
    </citation>
    <scope>NUCLEOTIDE SEQUENCE</scope>
    <source>
        <strain evidence="2">CGMCC 1.15034</strain>
    </source>
</reference>
<name>A0AA88BD99_9BRAD</name>
<dbReference type="AlphaFoldDB" id="A0AA88BD99"/>
<sequence>MDWVRGAIHGNGESGEIDRKGLSRGQFLSNSRSLDRDLEAKPEGNDVPPAFGTDKRPPSGGQFRSGYAGIESPRAHRAD</sequence>
<proteinExistence type="predicted"/>
<comment type="caution">
    <text evidence="2">The sequence shown here is derived from an EMBL/GenBank/DDBJ whole genome shotgun (WGS) entry which is preliminary data.</text>
</comment>
<protein>
    <submittedName>
        <fullName evidence="2">Uncharacterized protein</fullName>
    </submittedName>
</protein>
<dbReference type="EMBL" id="BMHC01000031">
    <property type="protein sequence ID" value="GGI33471.1"/>
    <property type="molecule type" value="Genomic_DNA"/>
</dbReference>
<evidence type="ECO:0000313" key="2">
    <source>
        <dbReference type="EMBL" id="GGI33471.1"/>
    </source>
</evidence>
<reference evidence="2" key="2">
    <citation type="submission" date="2022-12" db="EMBL/GenBank/DDBJ databases">
        <authorList>
            <person name="Sun Q."/>
            <person name="Zhou Y."/>
        </authorList>
    </citation>
    <scope>NUCLEOTIDE SEQUENCE</scope>
    <source>
        <strain evidence="2">CGMCC 1.15034</strain>
    </source>
</reference>
<accession>A0AA88BD99</accession>
<dbReference type="Proteomes" id="UP000625079">
    <property type="component" value="Unassembled WGS sequence"/>
</dbReference>
<feature type="region of interest" description="Disordered" evidence="1">
    <location>
        <begin position="1"/>
        <end position="79"/>
    </location>
</feature>
<gene>
    <name evidence="2" type="ORF">GCM10010987_74550</name>
</gene>